<dbReference type="CDD" id="cd00383">
    <property type="entry name" value="trans_reg_C"/>
    <property type="match status" value="1"/>
</dbReference>
<keyword evidence="3" id="KW-0805">Transcription regulation</keyword>
<evidence type="ECO:0000256" key="2">
    <source>
        <dbReference type="ARBA" id="ARBA00023012"/>
    </source>
</evidence>
<dbReference type="SMART" id="SM00448">
    <property type="entry name" value="REC"/>
    <property type="match status" value="1"/>
</dbReference>
<protein>
    <submittedName>
        <fullName evidence="10">DNA-binding response regulator</fullName>
    </submittedName>
</protein>
<keyword evidence="2" id="KW-0902">Two-component regulatory system</keyword>
<dbReference type="GO" id="GO:0006355">
    <property type="term" value="P:regulation of DNA-templated transcription"/>
    <property type="evidence" value="ECO:0007669"/>
    <property type="project" value="InterPro"/>
</dbReference>
<evidence type="ECO:0000256" key="4">
    <source>
        <dbReference type="ARBA" id="ARBA00023125"/>
    </source>
</evidence>
<dbReference type="SUPFAM" id="SSF52172">
    <property type="entry name" value="CheY-like"/>
    <property type="match status" value="1"/>
</dbReference>
<dbReference type="InterPro" id="IPR011006">
    <property type="entry name" value="CheY-like_superfamily"/>
</dbReference>
<name>A0A344J9B7_9GAMM</name>
<dbReference type="GO" id="GO:0000976">
    <property type="term" value="F:transcription cis-regulatory region binding"/>
    <property type="evidence" value="ECO:0007669"/>
    <property type="project" value="TreeGrafter"/>
</dbReference>
<gene>
    <name evidence="10" type="ORF">DCD74_11545</name>
</gene>
<feature type="domain" description="OmpR/PhoB-type" evidence="9">
    <location>
        <begin position="125"/>
        <end position="222"/>
    </location>
</feature>
<dbReference type="FunFam" id="1.10.10.10:FF:000058">
    <property type="entry name" value="DNA-binding response OmpR family regulator"/>
    <property type="match status" value="1"/>
</dbReference>
<evidence type="ECO:0000313" key="11">
    <source>
        <dbReference type="Proteomes" id="UP000251842"/>
    </source>
</evidence>
<dbReference type="OrthoDB" id="9802426at2"/>
<dbReference type="PROSITE" id="PS51755">
    <property type="entry name" value="OMPR_PHOB"/>
    <property type="match status" value="1"/>
</dbReference>
<dbReference type="Proteomes" id="UP000251842">
    <property type="component" value="Chromosome"/>
</dbReference>
<dbReference type="InterPro" id="IPR039420">
    <property type="entry name" value="WalR-like"/>
</dbReference>
<feature type="DNA-binding region" description="OmpR/PhoB-type" evidence="7">
    <location>
        <begin position="125"/>
        <end position="222"/>
    </location>
</feature>
<evidence type="ECO:0000313" key="10">
    <source>
        <dbReference type="EMBL" id="AXA85627.1"/>
    </source>
</evidence>
<organism evidence="10 11">
    <name type="scientific">Solilutibacter oculi</name>
    <dbReference type="NCBI Taxonomy" id="2698682"/>
    <lineage>
        <taxon>Bacteria</taxon>
        <taxon>Pseudomonadati</taxon>
        <taxon>Pseudomonadota</taxon>
        <taxon>Gammaproteobacteria</taxon>
        <taxon>Lysobacterales</taxon>
        <taxon>Lysobacteraceae</taxon>
        <taxon>Solilutibacter</taxon>
    </lineage>
</organism>
<dbReference type="PANTHER" id="PTHR48111">
    <property type="entry name" value="REGULATOR OF RPOS"/>
    <property type="match status" value="1"/>
</dbReference>
<dbReference type="InterPro" id="IPR001867">
    <property type="entry name" value="OmpR/PhoB-type_DNA-bd"/>
</dbReference>
<keyword evidence="4 7" id="KW-0238">DNA-binding</keyword>
<evidence type="ECO:0000256" key="5">
    <source>
        <dbReference type="ARBA" id="ARBA00023163"/>
    </source>
</evidence>
<sequence length="227" mass="25265">MRVLLVEDNRNLVAHLFEHFERAGHAVDVAPDGPTGLHLARTQPYDVVVLDWGLPRMDGHAVLTQLRADGHDVPVLMLTAREEVPDRIAGLRAGADDYLAKPFDLEELSLRLQSLVARSSGQGRRRVLQVGDLVLNLQTLEATRGGQPLHLYPAGRKILEVLMRASPGVVTRAWLEDALWGDDTPDADLLRSHVYELRRSVDVPFPTRLIHTVARTGYRIAEGDTDE</sequence>
<dbReference type="EMBL" id="CP029556">
    <property type="protein sequence ID" value="AXA85627.1"/>
    <property type="molecule type" value="Genomic_DNA"/>
</dbReference>
<evidence type="ECO:0000256" key="7">
    <source>
        <dbReference type="PROSITE-ProRule" id="PRU01091"/>
    </source>
</evidence>
<evidence type="ECO:0000256" key="3">
    <source>
        <dbReference type="ARBA" id="ARBA00023015"/>
    </source>
</evidence>
<dbReference type="InterPro" id="IPR036388">
    <property type="entry name" value="WH-like_DNA-bd_sf"/>
</dbReference>
<dbReference type="GO" id="GO:0005829">
    <property type="term" value="C:cytosol"/>
    <property type="evidence" value="ECO:0007669"/>
    <property type="project" value="TreeGrafter"/>
</dbReference>
<keyword evidence="11" id="KW-1185">Reference proteome</keyword>
<evidence type="ECO:0000256" key="1">
    <source>
        <dbReference type="ARBA" id="ARBA00022553"/>
    </source>
</evidence>
<dbReference type="KEGG" id="lue:DCD74_11545"/>
<keyword evidence="5" id="KW-0804">Transcription</keyword>
<accession>A0A344J9B7</accession>
<evidence type="ECO:0000259" key="9">
    <source>
        <dbReference type="PROSITE" id="PS51755"/>
    </source>
</evidence>
<dbReference type="PANTHER" id="PTHR48111:SF22">
    <property type="entry name" value="REGULATOR OF RPOS"/>
    <property type="match status" value="1"/>
</dbReference>
<dbReference type="PROSITE" id="PS50110">
    <property type="entry name" value="RESPONSE_REGULATORY"/>
    <property type="match status" value="1"/>
</dbReference>
<proteinExistence type="predicted"/>
<dbReference type="Gene3D" id="6.10.250.690">
    <property type="match status" value="1"/>
</dbReference>
<evidence type="ECO:0000259" key="8">
    <source>
        <dbReference type="PROSITE" id="PS50110"/>
    </source>
</evidence>
<dbReference type="RefSeq" id="WP_112927828.1">
    <property type="nucleotide sequence ID" value="NZ_CP029556.1"/>
</dbReference>
<dbReference type="InterPro" id="IPR001789">
    <property type="entry name" value="Sig_transdc_resp-reg_receiver"/>
</dbReference>
<reference evidence="11" key="1">
    <citation type="submission" date="2018-05" db="EMBL/GenBank/DDBJ databases">
        <title>Luteimonas pekinense sp. nov., isolated from human Meibomian gland secretions, Beijing, China.</title>
        <authorList>
            <person name="Wen T."/>
            <person name="Bai H."/>
            <person name="Lv H."/>
        </authorList>
    </citation>
    <scope>NUCLEOTIDE SEQUENCE [LARGE SCALE GENOMIC DNA]</scope>
    <source>
        <strain evidence="11">83-4</strain>
    </source>
</reference>
<evidence type="ECO:0000256" key="6">
    <source>
        <dbReference type="PROSITE-ProRule" id="PRU00169"/>
    </source>
</evidence>
<feature type="domain" description="Response regulatory" evidence="8">
    <location>
        <begin position="2"/>
        <end position="116"/>
    </location>
</feature>
<dbReference type="Pfam" id="PF00072">
    <property type="entry name" value="Response_reg"/>
    <property type="match status" value="1"/>
</dbReference>
<dbReference type="Pfam" id="PF00486">
    <property type="entry name" value="Trans_reg_C"/>
    <property type="match status" value="1"/>
</dbReference>
<dbReference type="FunFam" id="3.40.50.2300:FF:000002">
    <property type="entry name" value="DNA-binding response regulator PhoP"/>
    <property type="match status" value="1"/>
</dbReference>
<dbReference type="GO" id="GO:0000156">
    <property type="term" value="F:phosphorelay response regulator activity"/>
    <property type="evidence" value="ECO:0007669"/>
    <property type="project" value="TreeGrafter"/>
</dbReference>
<dbReference type="GO" id="GO:0032993">
    <property type="term" value="C:protein-DNA complex"/>
    <property type="evidence" value="ECO:0007669"/>
    <property type="project" value="TreeGrafter"/>
</dbReference>
<dbReference type="AlphaFoldDB" id="A0A344J9B7"/>
<dbReference type="SMART" id="SM00862">
    <property type="entry name" value="Trans_reg_C"/>
    <property type="match status" value="1"/>
</dbReference>
<dbReference type="Gene3D" id="3.40.50.2300">
    <property type="match status" value="1"/>
</dbReference>
<keyword evidence="1 6" id="KW-0597">Phosphoprotein</keyword>
<feature type="modified residue" description="4-aspartylphosphate" evidence="6">
    <location>
        <position position="51"/>
    </location>
</feature>
<dbReference type="Gene3D" id="1.10.10.10">
    <property type="entry name" value="Winged helix-like DNA-binding domain superfamily/Winged helix DNA-binding domain"/>
    <property type="match status" value="1"/>
</dbReference>